<organism evidence="1">
    <name type="scientific">viral metagenome</name>
    <dbReference type="NCBI Taxonomy" id="1070528"/>
    <lineage>
        <taxon>unclassified sequences</taxon>
        <taxon>metagenomes</taxon>
        <taxon>organismal metagenomes</taxon>
    </lineage>
</organism>
<proteinExistence type="predicted"/>
<reference evidence="1" key="1">
    <citation type="journal article" date="2020" name="Nature">
        <title>Giant virus diversity and host interactions through global metagenomics.</title>
        <authorList>
            <person name="Schulz F."/>
            <person name="Roux S."/>
            <person name="Paez-Espino D."/>
            <person name="Jungbluth S."/>
            <person name="Walsh D.A."/>
            <person name="Denef V.J."/>
            <person name="McMahon K.D."/>
            <person name="Konstantinidis K.T."/>
            <person name="Eloe-Fadrosh E.A."/>
            <person name="Kyrpides N.C."/>
            <person name="Woyke T."/>
        </authorList>
    </citation>
    <scope>NUCLEOTIDE SEQUENCE</scope>
    <source>
        <strain evidence="1">GVMAG-M-3300009151-35</strain>
    </source>
</reference>
<name>A0A6C0EPJ9_9ZZZZ</name>
<protein>
    <submittedName>
        <fullName evidence="1">Uncharacterized protein</fullName>
    </submittedName>
</protein>
<dbReference type="AlphaFoldDB" id="A0A6C0EPJ9"/>
<accession>A0A6C0EPJ9</accession>
<dbReference type="EMBL" id="MN738903">
    <property type="protein sequence ID" value="QHT30601.1"/>
    <property type="molecule type" value="Genomic_DNA"/>
</dbReference>
<evidence type="ECO:0000313" key="1">
    <source>
        <dbReference type="EMBL" id="QHT30601.1"/>
    </source>
</evidence>
<sequence>MHRKFKSGYFHNNNIKYNMFELSKTKMIKMKLDENDKLTKVNNKKVYSVSVSHEKNKELDHRDNSYKLTNCDYYYTTNDYYYNDY</sequence>